<dbReference type="Gene3D" id="1.50.10.10">
    <property type="match status" value="1"/>
</dbReference>
<keyword evidence="7 8" id="KW-0624">Polysaccharide degradation</keyword>
<accession>A0A0K9NTD0</accession>
<evidence type="ECO:0000313" key="13">
    <source>
        <dbReference type="EMBL" id="KMZ59893.1"/>
    </source>
</evidence>
<organism evidence="13 14">
    <name type="scientific">Zostera marina</name>
    <name type="common">Eelgrass</name>
    <dbReference type="NCBI Taxonomy" id="29655"/>
    <lineage>
        <taxon>Eukaryota</taxon>
        <taxon>Viridiplantae</taxon>
        <taxon>Streptophyta</taxon>
        <taxon>Embryophyta</taxon>
        <taxon>Tracheophyta</taxon>
        <taxon>Spermatophyta</taxon>
        <taxon>Magnoliopsida</taxon>
        <taxon>Liliopsida</taxon>
        <taxon>Zosteraceae</taxon>
        <taxon>Zostera</taxon>
    </lineage>
</organism>
<evidence type="ECO:0000256" key="3">
    <source>
        <dbReference type="ARBA" id="ARBA00022801"/>
    </source>
</evidence>
<keyword evidence="14" id="KW-1185">Reference proteome</keyword>
<feature type="transmembrane region" description="Helical" evidence="11">
    <location>
        <begin position="45"/>
        <end position="72"/>
    </location>
</feature>
<dbReference type="EMBL" id="LFYR01001699">
    <property type="protein sequence ID" value="KMZ59893.1"/>
    <property type="molecule type" value="Genomic_DNA"/>
</dbReference>
<dbReference type="InterPro" id="IPR012341">
    <property type="entry name" value="6hp_glycosidase-like_sf"/>
</dbReference>
<evidence type="ECO:0000256" key="11">
    <source>
        <dbReference type="SAM" id="Phobius"/>
    </source>
</evidence>
<protein>
    <recommendedName>
        <fullName evidence="9">Endoglucanase</fullName>
        <ecNumber evidence="9">3.2.1.4</ecNumber>
    </recommendedName>
</protein>
<dbReference type="STRING" id="29655.A0A0K9NTD0"/>
<evidence type="ECO:0000259" key="12">
    <source>
        <dbReference type="Pfam" id="PF00759"/>
    </source>
</evidence>
<comment type="caution">
    <text evidence="13">The sequence shown here is derived from an EMBL/GenBank/DDBJ whole genome shotgun (WGS) entry which is preliminary data.</text>
</comment>
<comment type="similarity">
    <text evidence="2 8 9">Belongs to the glycosyl hydrolase 9 (cellulase E) family.</text>
</comment>
<dbReference type="InterPro" id="IPR018221">
    <property type="entry name" value="Glyco_hydro_9_His_AS"/>
</dbReference>
<name>A0A0K9NTD0_ZOSMR</name>
<dbReference type="OrthoDB" id="10257085at2759"/>
<proteinExistence type="inferred from homology"/>
<feature type="active site" evidence="8">
    <location>
        <position position="492"/>
    </location>
</feature>
<sequence>MSSSSTTSSSSSSSTRTDRDEMQQNWLLSAPTRRMRRTRRKTETYVDLGCVVLSCSMVKWIVGFAMTIGLVIGVTDLSIRRMKETKSPIVFDDYWKAAKLAMLFFDAQKSGYLPKNSTINKSVPWRGDSCVTDGFNQSRGRDLIGGYYDGGSAMKFSYPMSFSITLLSWSAIEYSSKYSYAGELDHIKDLIKWGTDYLLKTFDSSNGLPITEVTSQVGDRETDLFCWERPEDIDYTRPVQECSSSCTDLASEMAAALASASIVFRDDISYSEKLIHGAEKVYGFGRDRVGSYSRSSDERDAQFNNKSTGYEDDSLWGAVWLFYATGKIKYLQLATADNNNPGTITSTADGIFSWDRKLLASQILLTRYRMFMNPGYPYEEQLNVFHKKVDRTMCSYLPIFKSYPTTNAGLVQFTTKPGLRLEQATNAAFLASIFSDYMDAVDLHGWFCGSQFYPTSNLRNFAKSQLDYILGNNPMNISYIVGYGDRYPTQVHHRGASIPVDDSQGHGCRDGWRWRDSSEPNPNNITGAMVAGPDSGDGFRDLRNVPDFTGVSISRNAGLVSALISLSKTAADAEAEANGSGRRKWVAHLAMDRNTIFYRVPDLSPPLPSSPAPWKP</sequence>
<keyword evidence="3 8" id="KW-0378">Hydrolase</keyword>
<dbReference type="Proteomes" id="UP000036987">
    <property type="component" value="Unassembled WGS sequence"/>
</dbReference>
<gene>
    <name evidence="13" type="ORF">ZOSMA_63G00030</name>
</gene>
<evidence type="ECO:0000256" key="7">
    <source>
        <dbReference type="ARBA" id="ARBA00023326"/>
    </source>
</evidence>
<evidence type="ECO:0000256" key="9">
    <source>
        <dbReference type="RuleBase" id="RU361166"/>
    </source>
</evidence>
<dbReference type="InterPro" id="IPR001701">
    <property type="entry name" value="Glyco_hydro_9"/>
</dbReference>
<keyword evidence="5 8" id="KW-0119">Carbohydrate metabolism</keyword>
<dbReference type="EC" id="3.2.1.4" evidence="9"/>
<dbReference type="GO" id="GO:0008810">
    <property type="term" value="F:cellulase activity"/>
    <property type="evidence" value="ECO:0007669"/>
    <property type="project" value="UniProtKB-EC"/>
</dbReference>
<feature type="domain" description="Glycoside hydrolase family 9" evidence="12">
    <location>
        <begin position="94"/>
        <end position="563"/>
    </location>
</feature>
<dbReference type="GO" id="GO:0030245">
    <property type="term" value="P:cellulose catabolic process"/>
    <property type="evidence" value="ECO:0007669"/>
    <property type="project" value="UniProtKB-KW"/>
</dbReference>
<dbReference type="OMA" id="CDITASD"/>
<dbReference type="InterPro" id="IPR008928">
    <property type="entry name" value="6-hairpin_glycosidase_sf"/>
</dbReference>
<reference evidence="14" key="1">
    <citation type="journal article" date="2016" name="Nature">
        <title>The genome of the seagrass Zostera marina reveals angiosperm adaptation to the sea.</title>
        <authorList>
            <person name="Olsen J.L."/>
            <person name="Rouze P."/>
            <person name="Verhelst B."/>
            <person name="Lin Y.-C."/>
            <person name="Bayer T."/>
            <person name="Collen J."/>
            <person name="Dattolo E."/>
            <person name="De Paoli E."/>
            <person name="Dittami S."/>
            <person name="Maumus F."/>
            <person name="Michel G."/>
            <person name="Kersting A."/>
            <person name="Lauritano C."/>
            <person name="Lohaus R."/>
            <person name="Toepel M."/>
            <person name="Tonon T."/>
            <person name="Vanneste K."/>
            <person name="Amirebrahimi M."/>
            <person name="Brakel J."/>
            <person name="Bostroem C."/>
            <person name="Chovatia M."/>
            <person name="Grimwood J."/>
            <person name="Jenkins J.W."/>
            <person name="Jueterbock A."/>
            <person name="Mraz A."/>
            <person name="Stam W.T."/>
            <person name="Tice H."/>
            <person name="Bornberg-Bauer E."/>
            <person name="Green P.J."/>
            <person name="Pearson G.A."/>
            <person name="Procaccini G."/>
            <person name="Duarte C.M."/>
            <person name="Schmutz J."/>
            <person name="Reusch T.B.H."/>
            <person name="Van de Peer Y."/>
        </authorList>
    </citation>
    <scope>NUCLEOTIDE SEQUENCE [LARGE SCALE GENOMIC DNA]</scope>
    <source>
        <strain evidence="14">cv. Finnish</strain>
    </source>
</reference>
<comment type="catalytic activity">
    <reaction evidence="1 9">
        <text>Endohydrolysis of (1-&gt;4)-beta-D-glucosidic linkages in cellulose, lichenin and cereal beta-D-glucans.</text>
        <dbReference type="EC" id="3.2.1.4"/>
    </reaction>
</comment>
<keyword evidence="11" id="KW-0812">Transmembrane</keyword>
<feature type="compositionally biased region" description="Low complexity" evidence="10">
    <location>
        <begin position="1"/>
        <end position="15"/>
    </location>
</feature>
<dbReference type="AlphaFoldDB" id="A0A0K9NTD0"/>
<keyword evidence="11" id="KW-0472">Membrane</keyword>
<evidence type="ECO:0000256" key="1">
    <source>
        <dbReference type="ARBA" id="ARBA00000966"/>
    </source>
</evidence>
<keyword evidence="11" id="KW-1133">Transmembrane helix</keyword>
<evidence type="ECO:0000313" key="14">
    <source>
        <dbReference type="Proteomes" id="UP000036987"/>
    </source>
</evidence>
<dbReference type="PANTHER" id="PTHR22298">
    <property type="entry name" value="ENDO-1,4-BETA-GLUCANASE"/>
    <property type="match status" value="1"/>
</dbReference>
<dbReference type="SUPFAM" id="SSF48208">
    <property type="entry name" value="Six-hairpin glycosidases"/>
    <property type="match status" value="1"/>
</dbReference>
<dbReference type="PROSITE" id="PS00592">
    <property type="entry name" value="GH9_2"/>
    <property type="match status" value="1"/>
</dbReference>
<evidence type="ECO:0000256" key="2">
    <source>
        <dbReference type="ARBA" id="ARBA00007072"/>
    </source>
</evidence>
<evidence type="ECO:0000256" key="6">
    <source>
        <dbReference type="ARBA" id="ARBA00023295"/>
    </source>
</evidence>
<evidence type="ECO:0000256" key="8">
    <source>
        <dbReference type="PROSITE-ProRule" id="PRU10059"/>
    </source>
</evidence>
<evidence type="ECO:0000256" key="4">
    <source>
        <dbReference type="ARBA" id="ARBA00023001"/>
    </source>
</evidence>
<keyword evidence="6 8" id="KW-0326">Glycosidase</keyword>
<evidence type="ECO:0000256" key="5">
    <source>
        <dbReference type="ARBA" id="ARBA00023277"/>
    </source>
</evidence>
<feature type="region of interest" description="Disordered" evidence="10">
    <location>
        <begin position="1"/>
        <end position="25"/>
    </location>
</feature>
<keyword evidence="4 9" id="KW-0136">Cellulose degradation</keyword>
<evidence type="ECO:0000256" key="10">
    <source>
        <dbReference type="SAM" id="MobiDB-lite"/>
    </source>
</evidence>
<dbReference type="Pfam" id="PF00759">
    <property type="entry name" value="Glyco_hydro_9"/>
    <property type="match status" value="1"/>
</dbReference>